<feature type="transmembrane region" description="Helical" evidence="1">
    <location>
        <begin position="44"/>
        <end position="69"/>
    </location>
</feature>
<dbReference type="EMBL" id="VSIV01000374">
    <property type="protein sequence ID" value="TYB32380.1"/>
    <property type="molecule type" value="Genomic_DNA"/>
</dbReference>
<sequence>MEKREVVIQEFREFCKKNSKKNYRGGSFRPFKYYKHKDGANEPVYFIGGPGLSVAVFTTLIVALAFVLLTASFSFWYWILFFIIVIPGLRIAMKIDKANQIRSMVASLGEHAI</sequence>
<keyword evidence="1" id="KW-1133">Transmembrane helix</keyword>
<dbReference type="RefSeq" id="WP_303702110.1">
    <property type="nucleotide sequence ID" value="NZ_VSIV01000374.1"/>
</dbReference>
<keyword evidence="1" id="KW-0812">Transmembrane</keyword>
<protein>
    <submittedName>
        <fullName evidence="2">Uncharacterized protein</fullName>
    </submittedName>
</protein>
<reference evidence="2 3" key="1">
    <citation type="submission" date="2019-08" db="EMBL/GenBank/DDBJ databases">
        <title>Genomic characterization of a novel candidate phylum (ARYD3) from a high temperature, high salinity tertiary oil reservoir in north central Oklahoma, USA.</title>
        <authorList>
            <person name="Youssef N.H."/>
            <person name="Yadav A."/>
            <person name="Elshahed M.S."/>
        </authorList>
    </citation>
    <scope>NUCLEOTIDE SEQUENCE [LARGE SCALE GENOMIC DNA]</scope>
    <source>
        <strain evidence="2">ARYD1</strain>
    </source>
</reference>
<comment type="caution">
    <text evidence="2">The sequence shown here is derived from an EMBL/GenBank/DDBJ whole genome shotgun (WGS) entry which is preliminary data.</text>
</comment>
<feature type="transmembrane region" description="Helical" evidence="1">
    <location>
        <begin position="75"/>
        <end position="93"/>
    </location>
</feature>
<accession>A0A5D0MLP7</accession>
<keyword evidence="1" id="KW-0472">Membrane</keyword>
<name>A0A5D0MLP7_FLESI</name>
<dbReference type="Proteomes" id="UP000323337">
    <property type="component" value="Unassembled WGS sequence"/>
</dbReference>
<organism evidence="2 3">
    <name type="scientific">Flexistipes sinusarabici</name>
    <dbReference type="NCBI Taxonomy" id="2352"/>
    <lineage>
        <taxon>Bacteria</taxon>
        <taxon>Pseudomonadati</taxon>
        <taxon>Deferribacterota</taxon>
        <taxon>Deferribacteres</taxon>
        <taxon>Deferribacterales</taxon>
        <taxon>Flexistipitaceae</taxon>
        <taxon>Flexistipes</taxon>
    </lineage>
</organism>
<dbReference type="AlphaFoldDB" id="A0A5D0MLP7"/>
<feature type="non-terminal residue" evidence="2">
    <location>
        <position position="113"/>
    </location>
</feature>
<gene>
    <name evidence="2" type="ORF">FXF49_11825</name>
</gene>
<evidence type="ECO:0000313" key="2">
    <source>
        <dbReference type="EMBL" id="TYB32380.1"/>
    </source>
</evidence>
<evidence type="ECO:0000313" key="3">
    <source>
        <dbReference type="Proteomes" id="UP000323337"/>
    </source>
</evidence>
<proteinExistence type="predicted"/>
<evidence type="ECO:0000256" key="1">
    <source>
        <dbReference type="SAM" id="Phobius"/>
    </source>
</evidence>